<reference evidence="2" key="1">
    <citation type="journal article" date="2013" name="Science">
        <title>The Amborella genome and the evolution of flowering plants.</title>
        <authorList>
            <consortium name="Amborella Genome Project"/>
        </authorList>
    </citation>
    <scope>NUCLEOTIDE SEQUENCE [LARGE SCALE GENOMIC DNA]</scope>
</reference>
<accession>W1NS18</accession>
<proteinExistence type="predicted"/>
<dbReference type="HOGENOM" id="CLU_2064649_0_0_1"/>
<organism evidence="1 2">
    <name type="scientific">Amborella trichopoda</name>
    <dbReference type="NCBI Taxonomy" id="13333"/>
    <lineage>
        <taxon>Eukaryota</taxon>
        <taxon>Viridiplantae</taxon>
        <taxon>Streptophyta</taxon>
        <taxon>Embryophyta</taxon>
        <taxon>Tracheophyta</taxon>
        <taxon>Spermatophyta</taxon>
        <taxon>Magnoliopsida</taxon>
        <taxon>Amborellales</taxon>
        <taxon>Amborellaceae</taxon>
        <taxon>Amborella</taxon>
    </lineage>
</organism>
<keyword evidence="2" id="KW-1185">Reference proteome</keyword>
<evidence type="ECO:0000313" key="1">
    <source>
        <dbReference type="EMBL" id="ERM98398.1"/>
    </source>
</evidence>
<sequence length="119" mass="13238">MGTQDQMLADSVAGIDIDYDVNDENDSSTRLHDAVICRFHKQNLAAHFNSGSYLSTKATTSFRDETRRTEALAGDMELDRKDGLDDGFLSSGKTLKVAKVEEDAYQEVANIFLDTEIKQ</sequence>
<gene>
    <name evidence="1" type="ORF">AMTR_s00072p00073220</name>
</gene>
<dbReference type="Proteomes" id="UP000017836">
    <property type="component" value="Unassembled WGS sequence"/>
</dbReference>
<dbReference type="EMBL" id="KI395332">
    <property type="protein sequence ID" value="ERM98398.1"/>
    <property type="molecule type" value="Genomic_DNA"/>
</dbReference>
<evidence type="ECO:0000313" key="2">
    <source>
        <dbReference type="Proteomes" id="UP000017836"/>
    </source>
</evidence>
<dbReference type="Gramene" id="ERM98398">
    <property type="protein sequence ID" value="ERM98398"/>
    <property type="gene ID" value="AMTR_s00072p00073220"/>
</dbReference>
<protein>
    <submittedName>
        <fullName evidence="1">Uncharacterized protein</fullName>
    </submittedName>
</protein>
<name>W1NS18_AMBTC</name>
<dbReference type="AlphaFoldDB" id="W1NS18"/>